<evidence type="ECO:0000256" key="3">
    <source>
        <dbReference type="ARBA" id="ARBA00022989"/>
    </source>
</evidence>
<reference evidence="6 7" key="1">
    <citation type="submission" date="2021-06" db="EMBL/GenBank/DDBJ databases">
        <title>Caerostris darwini draft genome.</title>
        <authorList>
            <person name="Kono N."/>
            <person name="Arakawa K."/>
        </authorList>
    </citation>
    <scope>NUCLEOTIDE SEQUENCE [LARGE SCALE GENOMIC DNA]</scope>
</reference>
<evidence type="ECO:0000313" key="6">
    <source>
        <dbReference type="EMBL" id="GIX97833.1"/>
    </source>
</evidence>
<sequence length="228" mass="26255">MGRINLQNGKFFIRLEVELKNSPSCNLCMGSFLIVVADVYHHHNIAVLYNYHNMAVVYHHKIMANVYRYHTMTDVYCHHNIADVYRDDVHTVNLEDFQYIGTNITGFRIVNQSPEYQEIVQDWKSSHSTGKPVESEQTPYAKTDVALMYDAVWTFATALNTLEKGQRMRIKSISCDNEKPWSFGPTLANHIRGVELRGLTGRIVFDENGLRTNFTVKIQDLTHIGLTE</sequence>
<evidence type="ECO:0000259" key="5">
    <source>
        <dbReference type="Pfam" id="PF01094"/>
    </source>
</evidence>
<dbReference type="InterPro" id="IPR028082">
    <property type="entry name" value="Peripla_BP_I"/>
</dbReference>
<keyword evidence="7" id="KW-1185">Reference proteome</keyword>
<feature type="domain" description="Receptor ligand binding region" evidence="5">
    <location>
        <begin position="69"/>
        <end position="222"/>
    </location>
</feature>
<dbReference type="Proteomes" id="UP001054837">
    <property type="component" value="Unassembled WGS sequence"/>
</dbReference>
<evidence type="ECO:0000313" key="7">
    <source>
        <dbReference type="Proteomes" id="UP001054837"/>
    </source>
</evidence>
<gene>
    <name evidence="6" type="primary">Grik3_0</name>
    <name evidence="6" type="ORF">CDAR_84881</name>
</gene>
<dbReference type="GO" id="GO:0016020">
    <property type="term" value="C:membrane"/>
    <property type="evidence" value="ECO:0007669"/>
    <property type="project" value="UniProtKB-SubCell"/>
</dbReference>
<protein>
    <submittedName>
        <fullName evidence="6">Glutamate receptor ionotropic, kainate 3</fullName>
    </submittedName>
</protein>
<dbReference type="Gene3D" id="3.40.50.2300">
    <property type="match status" value="1"/>
</dbReference>
<evidence type="ECO:0000256" key="4">
    <source>
        <dbReference type="ARBA" id="ARBA00023136"/>
    </source>
</evidence>
<evidence type="ECO:0000256" key="2">
    <source>
        <dbReference type="ARBA" id="ARBA00022692"/>
    </source>
</evidence>
<dbReference type="EMBL" id="BPLQ01003074">
    <property type="protein sequence ID" value="GIX97833.1"/>
    <property type="molecule type" value="Genomic_DNA"/>
</dbReference>
<dbReference type="SUPFAM" id="SSF53822">
    <property type="entry name" value="Periplasmic binding protein-like I"/>
    <property type="match status" value="1"/>
</dbReference>
<evidence type="ECO:0000256" key="1">
    <source>
        <dbReference type="ARBA" id="ARBA00004370"/>
    </source>
</evidence>
<dbReference type="Pfam" id="PF01094">
    <property type="entry name" value="ANF_receptor"/>
    <property type="match status" value="1"/>
</dbReference>
<name>A0AAV4PNW6_9ARAC</name>
<organism evidence="6 7">
    <name type="scientific">Caerostris darwini</name>
    <dbReference type="NCBI Taxonomy" id="1538125"/>
    <lineage>
        <taxon>Eukaryota</taxon>
        <taxon>Metazoa</taxon>
        <taxon>Ecdysozoa</taxon>
        <taxon>Arthropoda</taxon>
        <taxon>Chelicerata</taxon>
        <taxon>Arachnida</taxon>
        <taxon>Araneae</taxon>
        <taxon>Araneomorphae</taxon>
        <taxon>Entelegynae</taxon>
        <taxon>Araneoidea</taxon>
        <taxon>Araneidae</taxon>
        <taxon>Caerostris</taxon>
    </lineage>
</organism>
<keyword evidence="4" id="KW-0472">Membrane</keyword>
<comment type="caution">
    <text evidence="6">The sequence shown here is derived from an EMBL/GenBank/DDBJ whole genome shotgun (WGS) entry which is preliminary data.</text>
</comment>
<keyword evidence="3" id="KW-1133">Transmembrane helix</keyword>
<comment type="subcellular location">
    <subcellularLocation>
        <location evidence="1">Membrane</location>
    </subcellularLocation>
</comment>
<accession>A0AAV4PNW6</accession>
<keyword evidence="6" id="KW-0675">Receptor</keyword>
<dbReference type="InterPro" id="IPR001828">
    <property type="entry name" value="ANF_lig-bd_rcpt"/>
</dbReference>
<proteinExistence type="predicted"/>
<dbReference type="AlphaFoldDB" id="A0AAV4PNW6"/>
<feature type="non-terminal residue" evidence="6">
    <location>
        <position position="228"/>
    </location>
</feature>
<keyword evidence="2" id="KW-0812">Transmembrane</keyword>